<organism evidence="9 10">
    <name type="scientific">Pectinatus cerevisiiphilus</name>
    <dbReference type="NCBI Taxonomy" id="86956"/>
    <lineage>
        <taxon>Bacteria</taxon>
        <taxon>Bacillati</taxon>
        <taxon>Bacillota</taxon>
        <taxon>Negativicutes</taxon>
        <taxon>Selenomonadales</taxon>
        <taxon>Selenomonadaceae</taxon>
        <taxon>Pectinatus</taxon>
    </lineage>
</organism>
<keyword evidence="4 7" id="KW-0812">Transmembrane</keyword>
<feature type="transmembrane region" description="Helical" evidence="7">
    <location>
        <begin position="6"/>
        <end position="28"/>
    </location>
</feature>
<dbReference type="EMBL" id="SMAA01000007">
    <property type="protein sequence ID" value="TCS79366.1"/>
    <property type="molecule type" value="Genomic_DNA"/>
</dbReference>
<sequence length="117" mass="13482">MSYFAKIFILLIAATIFPIMAMIVPLIIQPRQPNKEKNSQYECGVDTVGRNIIRYRISYFLYAIIFVVFDVETIFLFPWAVKFNDLGLFALVEMFIFAGILAIGLAYAWKKGALTWK</sequence>
<comment type="function">
    <text evidence="7">NDH-1 shuttles electrons from NADH, via FMN and iron-sulfur (Fe-S) centers, to quinones in the respiratory chain. The immediate electron acceptor for the enzyme in this species is believed to be a menaquinone. Couples the redox reaction to proton translocation (for every two electrons transferred, four hydrogen ions are translocated across the cytoplasmic membrane), and thus conserves the redox energy in a proton gradient.</text>
</comment>
<comment type="subcellular location">
    <subcellularLocation>
        <location evidence="7 8">Cell membrane</location>
        <topology evidence="7 8">Multi-pass membrane protein</topology>
    </subcellularLocation>
    <subcellularLocation>
        <location evidence="1">Membrane</location>
        <topology evidence="1">Multi-pass membrane protein</topology>
    </subcellularLocation>
</comment>
<proteinExistence type="inferred from homology"/>
<dbReference type="RefSeq" id="WP_132549191.1">
    <property type="nucleotide sequence ID" value="NZ_SMAA01000007.1"/>
</dbReference>
<comment type="subunit">
    <text evidence="7">NDH-1 is composed of 14 different subunits. Subunits NuoA, H, J, K, L, M, N constitute the membrane sector of the complex.</text>
</comment>
<dbReference type="OrthoDB" id="9791970at2"/>
<evidence type="ECO:0000256" key="4">
    <source>
        <dbReference type="ARBA" id="ARBA00022692"/>
    </source>
</evidence>
<keyword evidence="10" id="KW-1185">Reference proteome</keyword>
<reference evidence="9 10" key="1">
    <citation type="submission" date="2019-03" db="EMBL/GenBank/DDBJ databases">
        <title>Genomic Encyclopedia of Type Strains, Phase IV (KMG-IV): sequencing the most valuable type-strain genomes for metagenomic binning, comparative biology and taxonomic classification.</title>
        <authorList>
            <person name="Goeker M."/>
        </authorList>
    </citation>
    <scope>NUCLEOTIDE SEQUENCE [LARGE SCALE GENOMIC DNA]</scope>
    <source>
        <strain evidence="9 10">DSM 20467</strain>
    </source>
</reference>
<evidence type="ECO:0000256" key="2">
    <source>
        <dbReference type="ARBA" id="ARBA00008472"/>
    </source>
</evidence>
<dbReference type="GO" id="GO:0008137">
    <property type="term" value="F:NADH dehydrogenase (ubiquinone) activity"/>
    <property type="evidence" value="ECO:0007669"/>
    <property type="project" value="InterPro"/>
</dbReference>
<dbReference type="HAMAP" id="MF_01394">
    <property type="entry name" value="NDH1_NuoA"/>
    <property type="match status" value="1"/>
</dbReference>
<dbReference type="InterPro" id="IPR038430">
    <property type="entry name" value="NDAH_ubi_oxred_su3_sf"/>
</dbReference>
<evidence type="ECO:0000256" key="6">
    <source>
        <dbReference type="ARBA" id="ARBA00023136"/>
    </source>
</evidence>
<dbReference type="PANTHER" id="PTHR11058">
    <property type="entry name" value="NADH-UBIQUINONE OXIDOREDUCTASE CHAIN 3"/>
    <property type="match status" value="1"/>
</dbReference>
<evidence type="ECO:0000313" key="9">
    <source>
        <dbReference type="EMBL" id="TCS79366.1"/>
    </source>
</evidence>
<dbReference type="Proteomes" id="UP000295188">
    <property type="component" value="Unassembled WGS sequence"/>
</dbReference>
<dbReference type="Gene3D" id="1.20.58.1610">
    <property type="entry name" value="NADH:ubiquinone/plastoquinone oxidoreductase, chain 3"/>
    <property type="match status" value="1"/>
</dbReference>
<keyword evidence="7" id="KW-1003">Cell membrane</keyword>
<keyword evidence="5 7" id="KW-1133">Transmembrane helix</keyword>
<accession>A0A4R3K8N7</accession>
<feature type="transmembrane region" description="Helical" evidence="7">
    <location>
        <begin position="59"/>
        <end position="80"/>
    </location>
</feature>
<keyword evidence="7 8" id="KW-0874">Quinone</keyword>
<keyword evidence="7 8" id="KW-0520">NAD</keyword>
<comment type="caution">
    <text evidence="9">The sequence shown here is derived from an EMBL/GenBank/DDBJ whole genome shotgun (WGS) entry which is preliminary data.</text>
</comment>
<keyword evidence="3 7" id="KW-0813">Transport</keyword>
<protein>
    <recommendedName>
        <fullName evidence="7">NADH-quinone oxidoreductase subunit A</fullName>
        <ecNumber evidence="7">7.1.1.-</ecNumber>
    </recommendedName>
    <alternativeName>
        <fullName evidence="7">NADH dehydrogenase I subunit A</fullName>
    </alternativeName>
    <alternativeName>
        <fullName evidence="7">NDH-1 subunit A</fullName>
    </alternativeName>
    <alternativeName>
        <fullName evidence="7">NUO1</fullName>
    </alternativeName>
</protein>
<keyword evidence="7" id="KW-1278">Translocase</keyword>
<dbReference type="EC" id="7.1.1.-" evidence="7"/>
<dbReference type="Pfam" id="PF00507">
    <property type="entry name" value="Oxidored_q4"/>
    <property type="match status" value="1"/>
</dbReference>
<dbReference type="PANTHER" id="PTHR11058:SF9">
    <property type="entry name" value="NADH-UBIQUINONE OXIDOREDUCTASE CHAIN 3"/>
    <property type="match status" value="1"/>
</dbReference>
<evidence type="ECO:0000256" key="7">
    <source>
        <dbReference type="HAMAP-Rule" id="MF_01394"/>
    </source>
</evidence>
<dbReference type="InterPro" id="IPR023043">
    <property type="entry name" value="NAD(P)H_OxRDtase_bac/plastid"/>
</dbReference>
<comment type="similarity">
    <text evidence="2 7 8">Belongs to the complex I subunit 3 family.</text>
</comment>
<evidence type="ECO:0000256" key="3">
    <source>
        <dbReference type="ARBA" id="ARBA00022448"/>
    </source>
</evidence>
<dbReference type="GO" id="GO:0050136">
    <property type="term" value="F:NADH dehydrogenase (quinone) (non-electrogenic) activity"/>
    <property type="evidence" value="ECO:0007669"/>
    <property type="project" value="UniProtKB-UniRule"/>
</dbReference>
<gene>
    <name evidence="7" type="primary">nuoA</name>
    <name evidence="9" type="ORF">EDC37_107133</name>
</gene>
<dbReference type="GO" id="GO:0005886">
    <property type="term" value="C:plasma membrane"/>
    <property type="evidence" value="ECO:0007669"/>
    <property type="project" value="UniProtKB-SubCell"/>
</dbReference>
<dbReference type="InterPro" id="IPR000440">
    <property type="entry name" value="NADH_UbQ/plastoQ_OxRdtase_su3"/>
</dbReference>
<evidence type="ECO:0000256" key="5">
    <source>
        <dbReference type="ARBA" id="ARBA00022989"/>
    </source>
</evidence>
<evidence type="ECO:0000256" key="1">
    <source>
        <dbReference type="ARBA" id="ARBA00004141"/>
    </source>
</evidence>
<dbReference type="AlphaFoldDB" id="A0A4R3K8N7"/>
<feature type="transmembrane region" description="Helical" evidence="7">
    <location>
        <begin position="86"/>
        <end position="109"/>
    </location>
</feature>
<comment type="catalytic activity">
    <reaction evidence="7 8">
        <text>a quinone + NADH + 5 H(+)(in) = a quinol + NAD(+) + 4 H(+)(out)</text>
        <dbReference type="Rhea" id="RHEA:57888"/>
        <dbReference type="ChEBI" id="CHEBI:15378"/>
        <dbReference type="ChEBI" id="CHEBI:24646"/>
        <dbReference type="ChEBI" id="CHEBI:57540"/>
        <dbReference type="ChEBI" id="CHEBI:57945"/>
        <dbReference type="ChEBI" id="CHEBI:132124"/>
    </reaction>
</comment>
<evidence type="ECO:0000256" key="8">
    <source>
        <dbReference type="RuleBase" id="RU003639"/>
    </source>
</evidence>
<evidence type="ECO:0000313" key="10">
    <source>
        <dbReference type="Proteomes" id="UP000295188"/>
    </source>
</evidence>
<dbReference type="GO" id="GO:0030964">
    <property type="term" value="C:NADH dehydrogenase complex"/>
    <property type="evidence" value="ECO:0007669"/>
    <property type="project" value="TreeGrafter"/>
</dbReference>
<keyword evidence="6 7" id="KW-0472">Membrane</keyword>
<name>A0A4R3K8N7_9FIRM</name>
<dbReference type="GO" id="GO:0048038">
    <property type="term" value="F:quinone binding"/>
    <property type="evidence" value="ECO:0007669"/>
    <property type="project" value="UniProtKB-KW"/>
</dbReference>